<evidence type="ECO:0000256" key="1">
    <source>
        <dbReference type="SAM" id="MobiDB-lite"/>
    </source>
</evidence>
<sequence>MRIRFPIARATRPSARPSSRRVFFGAVLLSAALGLGLAPLGPPGQAAHADEAADASELTVEAPAGGPFTGLKVTVSKTKGLTSEALTVTWTGGAPTRLGFEANYLQLMQCWGPDPNAADFRETCQYGYSASLLNTSLGLGGEDTDGRGRIERYGEDPAEPLPEGAQSVPFKAVTGERTPDGSANDPMVDGDGKPTSAHQTLAEFFNPFTTNEIPAARTTGDGTGRVIFEAQTAVEAPALGCGAVDGGRARGCWLVIVPRGNERVDGTPVPERTKLDGSPLQGGIFADRLVVPLEFSPIGAFCPLGAKEYRTVGSELVAEAVTSWQPKLCADSGPVFGYSTIGDALARSQVAGGNPGAPGMAFTADPVTAADGPKQVVHAPVTLSGTVIAFNIDAATENAADPDAKARYATAIKDLKLTPRLVAKLLTQSYPADVPGGNQGEAAHLAGNPRSLTNDPEFLELQPFFKHFHPLASQPFGLMTTIGDSASARAVWSWILADAEAAAWIGGRADPWGMKVNPNYRVTDPAAAASRGDYPKADPACHRANSKVPPPGYCTLDLRPYSTSMHKSAQLTLRGDALSKTFWDENKLPPAFVADAPRQPGRRYHLAITDAASAARYGLYTASLRNRAGEFVKPDGAGMIAAATAMRPTAASGVVATDPGVSTPGAYPLTSVTYAAVNKSLDRDSLKAYAAFIRHAAGPGQESGESAGQLPRGYTPLPAAFRDTAREAAEELEKVAVTAPTTGPGGAGGPPGRPGVPAGGGTPSGTPSGTVLPSTEAIGQSDATRAIVLGVIRFALVAALVLGGTGILAGPTIRRFAGRHRMTLDP</sequence>
<feature type="region of interest" description="Disordered" evidence="1">
    <location>
        <begin position="138"/>
        <end position="166"/>
    </location>
</feature>
<dbReference type="Gene3D" id="3.40.190.10">
    <property type="entry name" value="Periplasmic binding protein-like II"/>
    <property type="match status" value="1"/>
</dbReference>
<accession>A0A841FAX8</accession>
<protein>
    <recommendedName>
        <fullName evidence="5">PBP domain-containing protein</fullName>
    </recommendedName>
</protein>
<dbReference type="InterPro" id="IPR006311">
    <property type="entry name" value="TAT_signal"/>
</dbReference>
<evidence type="ECO:0000313" key="4">
    <source>
        <dbReference type="Proteomes" id="UP000548476"/>
    </source>
</evidence>
<keyword evidence="4" id="KW-1185">Reference proteome</keyword>
<keyword evidence="2" id="KW-1133">Transmembrane helix</keyword>
<proteinExistence type="predicted"/>
<evidence type="ECO:0000313" key="3">
    <source>
        <dbReference type="EMBL" id="MBB6032445.1"/>
    </source>
</evidence>
<evidence type="ECO:0008006" key="5">
    <source>
        <dbReference type="Google" id="ProtNLM"/>
    </source>
</evidence>
<dbReference type="Proteomes" id="UP000548476">
    <property type="component" value="Unassembled WGS sequence"/>
</dbReference>
<feature type="region of interest" description="Disordered" evidence="1">
    <location>
        <begin position="698"/>
        <end position="717"/>
    </location>
</feature>
<reference evidence="3 4" key="1">
    <citation type="submission" date="2020-08" db="EMBL/GenBank/DDBJ databases">
        <title>Genomic Encyclopedia of Type Strains, Phase IV (KMG-IV): sequencing the most valuable type-strain genomes for metagenomic binning, comparative biology and taxonomic classification.</title>
        <authorList>
            <person name="Goeker M."/>
        </authorList>
    </citation>
    <scope>NUCLEOTIDE SEQUENCE [LARGE SCALE GENOMIC DNA]</scope>
    <source>
        <strain evidence="3 4">YIM 65646</strain>
    </source>
</reference>
<dbReference type="RefSeq" id="WP_184785346.1">
    <property type="nucleotide sequence ID" value="NZ_BONT01000042.1"/>
</dbReference>
<evidence type="ECO:0000256" key="2">
    <source>
        <dbReference type="SAM" id="Phobius"/>
    </source>
</evidence>
<name>A0A841FAX8_9ACTN</name>
<organism evidence="3 4">
    <name type="scientific">Phytomonospora endophytica</name>
    <dbReference type="NCBI Taxonomy" id="714109"/>
    <lineage>
        <taxon>Bacteria</taxon>
        <taxon>Bacillati</taxon>
        <taxon>Actinomycetota</taxon>
        <taxon>Actinomycetes</taxon>
        <taxon>Micromonosporales</taxon>
        <taxon>Micromonosporaceae</taxon>
        <taxon>Phytomonospora</taxon>
    </lineage>
</organism>
<keyword evidence="2" id="KW-0472">Membrane</keyword>
<dbReference type="AlphaFoldDB" id="A0A841FAX8"/>
<feature type="region of interest" description="Disordered" evidence="1">
    <location>
        <begin position="739"/>
        <end position="772"/>
    </location>
</feature>
<comment type="caution">
    <text evidence="3">The sequence shown here is derived from an EMBL/GenBank/DDBJ whole genome shotgun (WGS) entry which is preliminary data.</text>
</comment>
<feature type="compositionally biased region" description="Basic and acidic residues" evidence="1">
    <location>
        <begin position="144"/>
        <end position="155"/>
    </location>
</feature>
<keyword evidence="2" id="KW-0812">Transmembrane</keyword>
<dbReference type="SUPFAM" id="SSF53850">
    <property type="entry name" value="Periplasmic binding protein-like II"/>
    <property type="match status" value="1"/>
</dbReference>
<feature type="transmembrane region" description="Helical" evidence="2">
    <location>
        <begin position="787"/>
        <end position="813"/>
    </location>
</feature>
<gene>
    <name evidence="3" type="ORF">HNR73_000287</name>
</gene>
<dbReference type="PROSITE" id="PS51318">
    <property type="entry name" value="TAT"/>
    <property type="match status" value="1"/>
</dbReference>
<dbReference type="EMBL" id="JACHGT010000001">
    <property type="protein sequence ID" value="MBB6032445.1"/>
    <property type="molecule type" value="Genomic_DNA"/>
</dbReference>